<dbReference type="RefSeq" id="WP_022937465.1">
    <property type="nucleotide sequence ID" value="NZ_CABKRQ010000003.1"/>
</dbReference>
<dbReference type="EMBL" id="QJKH01000006">
    <property type="protein sequence ID" value="PXX78977.1"/>
    <property type="molecule type" value="Genomic_DNA"/>
</dbReference>
<dbReference type="Proteomes" id="UP000247612">
    <property type="component" value="Unassembled WGS sequence"/>
</dbReference>
<reference evidence="1 2" key="1">
    <citation type="submission" date="2018-05" db="EMBL/GenBank/DDBJ databases">
        <title>Genomic Encyclopedia of Type Strains, Phase IV (KMG-IV): sequencing the most valuable type-strain genomes for metagenomic binning, comparative biology and taxonomic classification.</title>
        <authorList>
            <person name="Goeker M."/>
        </authorList>
    </citation>
    <scope>NUCLEOTIDE SEQUENCE [LARGE SCALE GENOMIC DNA]</scope>
    <source>
        <strain evidence="1 2">JC118</strain>
    </source>
</reference>
<name>A0A318LBA1_9FIRM</name>
<dbReference type="AlphaFoldDB" id="A0A318LBA1"/>
<dbReference type="OrthoDB" id="5519144at2"/>
<protein>
    <recommendedName>
        <fullName evidence="3">Type I-C CRISPR-associated protein Cas8c/Csd1</fullName>
    </recommendedName>
</protein>
<evidence type="ECO:0000313" key="1">
    <source>
        <dbReference type="EMBL" id="PXX78977.1"/>
    </source>
</evidence>
<organism evidence="1 2">
    <name type="scientific">Dielma fastidiosa</name>
    <dbReference type="NCBI Taxonomy" id="1034346"/>
    <lineage>
        <taxon>Bacteria</taxon>
        <taxon>Bacillati</taxon>
        <taxon>Bacillota</taxon>
        <taxon>Erysipelotrichia</taxon>
        <taxon>Erysipelotrichales</taxon>
        <taxon>Erysipelotrichaceae</taxon>
        <taxon>Dielma</taxon>
    </lineage>
</organism>
<gene>
    <name evidence="1" type="ORF">DES51_10694</name>
</gene>
<evidence type="ECO:0000313" key="2">
    <source>
        <dbReference type="Proteomes" id="UP000247612"/>
    </source>
</evidence>
<keyword evidence="2" id="KW-1185">Reference proteome</keyword>
<accession>A0A318LBA1</accession>
<evidence type="ECO:0008006" key="3">
    <source>
        <dbReference type="Google" id="ProtNLM"/>
    </source>
</evidence>
<sequence>MINELYGLSLALEKHHLLQSTTHPNVTQVGKSDVIIVEVNAKGEPKGLRFIQKAKMPELWKHSKGNHNSFPAIRIQKPLLAISESKKIDEASWKKAKLTEKINLLLSLDFNAMNANSNEIMISEWSLNELKPVIESDLPELAALKDLLNAFPSNQASQHEFLSHLLQLMHDKIVDCNDEMMLNSLKLVLVGQKESNGRYKSGIMTYYDAYGMLKYENYVFSKDTQKVLVQLLNSFENREDVQEKAAIKSPLSGKQTVGVGAKYPNPNLPLLGLTYLYSKKADTPCLSRYQLTGAKAYQAGKSEINKINDAISFLTQPDNENKTWRAVSDSNSDKQNLLLAYIPDEPQNDAFLAKILSNPFSYEDNKEFSRVHAESAYKAICEKVLKDMEGILNRNKEAKVCLILLGTLDPGRKQVIYESAFSVEQLTENMRLWDSALKNYPPYEIKIWNKKEIANYEFNCLGPDMLCRLFKTNYNRSGKNNTLPQSDVTLQEIYNLYMPSSLEIRNEELIDHFLQLSVNKAKYLLSDIGQQLTLDHILSSSMKTQAENAAAFMSLYSVLLYLKGIRKENYMLDAPFNIGQLLKLADMLHKEYTIQVRNNGSKTASLPPQLMGNELLPIVSEKPLEGLVRLKDRIRIYQAWAYTAMGENSRKAKWILARFEEICLKIAENEIPENFTTAQQAQVLLGYLAVIPNEKKKEANNGKMEEITNE</sequence>
<proteinExistence type="predicted"/>
<dbReference type="STRING" id="1034346.GCA_000313565_01150"/>
<comment type="caution">
    <text evidence="1">The sequence shown here is derived from an EMBL/GenBank/DDBJ whole genome shotgun (WGS) entry which is preliminary data.</text>
</comment>